<evidence type="ECO:0000313" key="1">
    <source>
        <dbReference type="EMBL" id="RMZ98746.1"/>
    </source>
</evidence>
<dbReference type="EMBL" id="REGN01010584">
    <property type="protein sequence ID" value="RMZ98746.1"/>
    <property type="molecule type" value="Genomic_DNA"/>
</dbReference>
<name>A0A3M7PI07_BRAPC</name>
<dbReference type="AlphaFoldDB" id="A0A3M7PI07"/>
<comment type="caution">
    <text evidence="1">The sequence shown here is derived from an EMBL/GenBank/DDBJ whole genome shotgun (WGS) entry which is preliminary data.</text>
</comment>
<proteinExistence type="predicted"/>
<protein>
    <submittedName>
        <fullName evidence="1">Uncharacterized protein</fullName>
    </submittedName>
</protein>
<sequence>MVKGPANIIHGQRKNFVLNRVLMRPYGLAPKQCYSLLLLLKHKIFSSIFAQNLKNLFFKDQKKLSITKVMVII</sequence>
<evidence type="ECO:0000313" key="2">
    <source>
        <dbReference type="Proteomes" id="UP000276133"/>
    </source>
</evidence>
<keyword evidence="2" id="KW-1185">Reference proteome</keyword>
<reference evidence="1 2" key="1">
    <citation type="journal article" date="2018" name="Sci. Rep.">
        <title>Genomic signatures of local adaptation to the degree of environmental predictability in rotifers.</title>
        <authorList>
            <person name="Franch-Gras L."/>
            <person name="Hahn C."/>
            <person name="Garcia-Roger E.M."/>
            <person name="Carmona M.J."/>
            <person name="Serra M."/>
            <person name="Gomez A."/>
        </authorList>
    </citation>
    <scope>NUCLEOTIDE SEQUENCE [LARGE SCALE GENOMIC DNA]</scope>
    <source>
        <strain evidence="1">HYR1</strain>
    </source>
</reference>
<dbReference type="Proteomes" id="UP000276133">
    <property type="component" value="Unassembled WGS sequence"/>
</dbReference>
<accession>A0A3M7PI07</accession>
<organism evidence="1 2">
    <name type="scientific">Brachionus plicatilis</name>
    <name type="common">Marine rotifer</name>
    <name type="synonym">Brachionus muelleri</name>
    <dbReference type="NCBI Taxonomy" id="10195"/>
    <lineage>
        <taxon>Eukaryota</taxon>
        <taxon>Metazoa</taxon>
        <taxon>Spiralia</taxon>
        <taxon>Gnathifera</taxon>
        <taxon>Rotifera</taxon>
        <taxon>Eurotatoria</taxon>
        <taxon>Monogononta</taxon>
        <taxon>Pseudotrocha</taxon>
        <taxon>Ploima</taxon>
        <taxon>Brachionidae</taxon>
        <taxon>Brachionus</taxon>
    </lineage>
</organism>
<gene>
    <name evidence="1" type="ORF">BpHYR1_044692</name>
</gene>